<dbReference type="InterPro" id="IPR005471">
    <property type="entry name" value="Tscrpt_reg_IclR_N"/>
</dbReference>
<feature type="domain" description="IclR-ED" evidence="5">
    <location>
        <begin position="74"/>
        <end position="253"/>
    </location>
</feature>
<dbReference type="Gene3D" id="3.30.450.40">
    <property type="match status" value="1"/>
</dbReference>
<organism evidence="6 7">
    <name type="scientific">Phytoactinopolyspora mesophila</name>
    <dbReference type="NCBI Taxonomy" id="2650750"/>
    <lineage>
        <taxon>Bacteria</taxon>
        <taxon>Bacillati</taxon>
        <taxon>Actinomycetota</taxon>
        <taxon>Actinomycetes</taxon>
        <taxon>Jiangellales</taxon>
        <taxon>Jiangellaceae</taxon>
        <taxon>Phytoactinopolyspora</taxon>
    </lineage>
</organism>
<dbReference type="AlphaFoldDB" id="A0A7K3LZM1"/>
<dbReference type="PANTHER" id="PTHR30136:SF24">
    <property type="entry name" value="HTH-TYPE TRANSCRIPTIONAL REPRESSOR ALLR"/>
    <property type="match status" value="1"/>
</dbReference>
<dbReference type="SUPFAM" id="SSF55781">
    <property type="entry name" value="GAF domain-like"/>
    <property type="match status" value="1"/>
</dbReference>
<name>A0A7K3LZM1_9ACTN</name>
<accession>A0A7K3LZM1</accession>
<dbReference type="SMART" id="SM00346">
    <property type="entry name" value="HTH_ICLR"/>
    <property type="match status" value="1"/>
</dbReference>
<gene>
    <name evidence="6" type="ORF">F7O44_05335</name>
</gene>
<dbReference type="GO" id="GO:0003700">
    <property type="term" value="F:DNA-binding transcription factor activity"/>
    <property type="evidence" value="ECO:0007669"/>
    <property type="project" value="TreeGrafter"/>
</dbReference>
<dbReference type="PROSITE" id="PS51077">
    <property type="entry name" value="HTH_ICLR"/>
    <property type="match status" value="1"/>
</dbReference>
<evidence type="ECO:0000313" key="7">
    <source>
        <dbReference type="Proteomes" id="UP000460435"/>
    </source>
</evidence>
<proteinExistence type="predicted"/>
<reference evidence="6 7" key="1">
    <citation type="submission" date="2019-11" db="EMBL/GenBank/DDBJ databases">
        <authorList>
            <person name="Li X.-J."/>
            <person name="Feng X.-M."/>
        </authorList>
    </citation>
    <scope>NUCLEOTIDE SEQUENCE [LARGE SCALE GENOMIC DNA]</scope>
    <source>
        <strain evidence="6 7">XMNu-373</strain>
    </source>
</reference>
<keyword evidence="1" id="KW-0805">Transcription regulation</keyword>
<keyword evidence="7" id="KW-1185">Reference proteome</keyword>
<keyword evidence="2" id="KW-0238">DNA-binding</keyword>
<dbReference type="InterPro" id="IPR036390">
    <property type="entry name" value="WH_DNA-bd_sf"/>
</dbReference>
<dbReference type="InterPro" id="IPR036388">
    <property type="entry name" value="WH-like_DNA-bd_sf"/>
</dbReference>
<dbReference type="GO" id="GO:0003677">
    <property type="term" value="F:DNA binding"/>
    <property type="evidence" value="ECO:0007669"/>
    <property type="project" value="UniProtKB-KW"/>
</dbReference>
<dbReference type="GO" id="GO:0045892">
    <property type="term" value="P:negative regulation of DNA-templated transcription"/>
    <property type="evidence" value="ECO:0007669"/>
    <property type="project" value="TreeGrafter"/>
</dbReference>
<dbReference type="Proteomes" id="UP000460435">
    <property type="component" value="Unassembled WGS sequence"/>
</dbReference>
<evidence type="ECO:0000256" key="1">
    <source>
        <dbReference type="ARBA" id="ARBA00023015"/>
    </source>
</evidence>
<dbReference type="EMBL" id="WLZY01000001">
    <property type="protein sequence ID" value="NDL56493.1"/>
    <property type="molecule type" value="Genomic_DNA"/>
</dbReference>
<dbReference type="Pfam" id="PF01614">
    <property type="entry name" value="IclR_C"/>
    <property type="match status" value="1"/>
</dbReference>
<evidence type="ECO:0000259" key="5">
    <source>
        <dbReference type="PROSITE" id="PS51078"/>
    </source>
</evidence>
<dbReference type="InterPro" id="IPR029016">
    <property type="entry name" value="GAF-like_dom_sf"/>
</dbReference>
<evidence type="ECO:0000313" key="6">
    <source>
        <dbReference type="EMBL" id="NDL56493.1"/>
    </source>
</evidence>
<evidence type="ECO:0000256" key="3">
    <source>
        <dbReference type="ARBA" id="ARBA00023163"/>
    </source>
</evidence>
<dbReference type="InterPro" id="IPR014757">
    <property type="entry name" value="Tscrpt_reg_IclR_C"/>
</dbReference>
<comment type="caution">
    <text evidence="6">The sequence shown here is derived from an EMBL/GenBank/DDBJ whole genome shotgun (WGS) entry which is preliminary data.</text>
</comment>
<dbReference type="PANTHER" id="PTHR30136">
    <property type="entry name" value="HELIX-TURN-HELIX TRANSCRIPTIONAL REGULATOR, ICLR FAMILY"/>
    <property type="match status" value="1"/>
</dbReference>
<feature type="domain" description="HTH iclR-type" evidence="4">
    <location>
        <begin position="12"/>
        <end position="73"/>
    </location>
</feature>
<keyword evidence="3" id="KW-0804">Transcription</keyword>
<dbReference type="Gene3D" id="1.10.10.10">
    <property type="entry name" value="Winged helix-like DNA-binding domain superfamily/Winged helix DNA-binding domain"/>
    <property type="match status" value="1"/>
</dbReference>
<dbReference type="Pfam" id="PF09339">
    <property type="entry name" value="HTH_IclR"/>
    <property type="match status" value="1"/>
</dbReference>
<protein>
    <submittedName>
        <fullName evidence="6">Helix-turn-helix domain-containing protein</fullName>
    </submittedName>
</protein>
<dbReference type="SUPFAM" id="SSF46785">
    <property type="entry name" value="Winged helix' DNA-binding domain"/>
    <property type="match status" value="1"/>
</dbReference>
<evidence type="ECO:0000256" key="2">
    <source>
        <dbReference type="ARBA" id="ARBA00023125"/>
    </source>
</evidence>
<dbReference type="RefSeq" id="WP_162449066.1">
    <property type="nucleotide sequence ID" value="NZ_WLZY01000001.1"/>
</dbReference>
<dbReference type="PROSITE" id="PS51078">
    <property type="entry name" value="ICLR_ED"/>
    <property type="match status" value="1"/>
</dbReference>
<dbReference type="InterPro" id="IPR050707">
    <property type="entry name" value="HTH_MetabolicPath_Reg"/>
</dbReference>
<sequence length="273" mass="29322">MDSGSTHESPKPTAAGRLLALLGAFSDGNGALRLSELSRRADLSLTTAHRLVQELLGWGGLEVDQDGRYRLSAKFIELASVSTQGLRLRETALPYLVDLQRRTGLTVHLAVRNGLNVMNLEALRLHPNYGGANRIGGSLRLHVGATGLVLLAYAPPGFVDLYVREPLLRFTSQTIGDVPTLLKTLEQTRADGHVIARNTPVGDKGMIAAPVMNAEGGIEAAVGMICSLDRHDPDRYVGIVRAMARRISRALAARAPQPSARTLAFRSRHAAAS</sequence>
<evidence type="ECO:0000259" key="4">
    <source>
        <dbReference type="PROSITE" id="PS51077"/>
    </source>
</evidence>